<accession>A0A541AZJ4</accession>
<reference evidence="6 7" key="1">
    <citation type="submission" date="2019-06" db="EMBL/GenBank/DDBJ databases">
        <title>Rhodococcus spaelei sp. nov., isolated from a cave.</title>
        <authorList>
            <person name="Lee S.D."/>
        </authorList>
    </citation>
    <scope>NUCLEOTIDE SEQUENCE [LARGE SCALE GENOMIC DNA]</scope>
    <source>
        <strain evidence="6 7">C9-5</strain>
    </source>
</reference>
<comment type="similarity">
    <text evidence="1 4">Belongs to the glycosyl hydrolase 1 family.</text>
</comment>
<feature type="signal peptide" evidence="5">
    <location>
        <begin position="1"/>
        <end position="24"/>
    </location>
</feature>
<dbReference type="Pfam" id="PF00232">
    <property type="entry name" value="Glyco_hydro_1"/>
    <property type="match status" value="2"/>
</dbReference>
<feature type="chain" id="PRO_5022201070" evidence="5">
    <location>
        <begin position="25"/>
        <end position="437"/>
    </location>
</feature>
<evidence type="ECO:0000256" key="2">
    <source>
        <dbReference type="ARBA" id="ARBA00022801"/>
    </source>
</evidence>
<protein>
    <submittedName>
        <fullName evidence="6">Glycoside hydrolase family 1 protein</fullName>
    </submittedName>
</protein>
<dbReference type="InterPro" id="IPR001360">
    <property type="entry name" value="Glyco_hydro_1"/>
</dbReference>
<proteinExistence type="inferred from homology"/>
<evidence type="ECO:0000256" key="1">
    <source>
        <dbReference type="ARBA" id="ARBA00010838"/>
    </source>
</evidence>
<dbReference type="PANTHER" id="PTHR10353">
    <property type="entry name" value="GLYCOSYL HYDROLASE"/>
    <property type="match status" value="1"/>
</dbReference>
<evidence type="ECO:0000313" key="7">
    <source>
        <dbReference type="Proteomes" id="UP000316256"/>
    </source>
</evidence>
<sequence length="437" mass="47786">MVRVLALVLALVAGPIVVAGPAQAAPAGLGADFEWGVATSGFQAEGPPPDSNWSRYIAAGKTHDPYGPGPDFLHRYPEDIANTAAMGVKVFRFSVEWARVQPTPGAWDESAFAYYDDVVRQIRSHGMKPMITLDHFVYPGWIADRGGWGNDETVGFWLTNAEHVIARYAGVGADWITINEPTAFALKELTFGGISPLGVPLMTDRLVRAHRGAYDLVHRLDPGARVSSNVSYIPAVESGLDATFVDRVRDKLDFIGVDYYYGVSLDNLSAANAISDAFYDITPQPDGIYHAVMHYAERYPGLPIYIVENGMPSDNGKPRADGYTRSDHLRDHVYWLTRAKADGANVIGYNYWSITDNYEWGSYRNRFGLYTVDVLTDPTLTRRPTDAVAAYRDVIAANGVPADYRPVMRQSVCSLVNPPQSCLNPPKSGAPTGSSGS</sequence>
<keyword evidence="7" id="KW-1185">Reference proteome</keyword>
<evidence type="ECO:0000313" key="6">
    <source>
        <dbReference type="EMBL" id="TQF65491.1"/>
    </source>
</evidence>
<evidence type="ECO:0000256" key="5">
    <source>
        <dbReference type="SAM" id="SignalP"/>
    </source>
</evidence>
<organism evidence="6 7">
    <name type="scientific">Rhodococcus spelaei</name>
    <dbReference type="NCBI Taxonomy" id="2546320"/>
    <lineage>
        <taxon>Bacteria</taxon>
        <taxon>Bacillati</taxon>
        <taxon>Actinomycetota</taxon>
        <taxon>Actinomycetes</taxon>
        <taxon>Mycobacteriales</taxon>
        <taxon>Nocardiaceae</taxon>
        <taxon>Rhodococcus</taxon>
    </lineage>
</organism>
<dbReference type="PRINTS" id="PR00131">
    <property type="entry name" value="GLHYDRLASE1"/>
</dbReference>
<name>A0A541AZJ4_9NOCA</name>
<dbReference type="OrthoDB" id="9765195at2"/>
<dbReference type="Gene3D" id="3.20.20.80">
    <property type="entry name" value="Glycosidases"/>
    <property type="match status" value="2"/>
</dbReference>
<evidence type="ECO:0000256" key="4">
    <source>
        <dbReference type="RuleBase" id="RU003690"/>
    </source>
</evidence>
<dbReference type="InterPro" id="IPR017853">
    <property type="entry name" value="GH"/>
</dbReference>
<dbReference type="SUPFAM" id="SSF51445">
    <property type="entry name" value="(Trans)glycosidases"/>
    <property type="match status" value="1"/>
</dbReference>
<evidence type="ECO:0000256" key="3">
    <source>
        <dbReference type="ARBA" id="ARBA00023295"/>
    </source>
</evidence>
<comment type="caution">
    <text evidence="6">The sequence shown here is derived from an EMBL/GenBank/DDBJ whole genome shotgun (WGS) entry which is preliminary data.</text>
</comment>
<dbReference type="GO" id="GO:0005975">
    <property type="term" value="P:carbohydrate metabolic process"/>
    <property type="evidence" value="ECO:0007669"/>
    <property type="project" value="InterPro"/>
</dbReference>
<keyword evidence="3" id="KW-0326">Glycosidase</keyword>
<keyword evidence="2 6" id="KW-0378">Hydrolase</keyword>
<dbReference type="AlphaFoldDB" id="A0A541AZJ4"/>
<gene>
    <name evidence="6" type="ORF">FK531_21255</name>
</gene>
<keyword evidence="5" id="KW-0732">Signal</keyword>
<dbReference type="Proteomes" id="UP000316256">
    <property type="component" value="Unassembled WGS sequence"/>
</dbReference>
<dbReference type="EMBL" id="VIGH01000012">
    <property type="protein sequence ID" value="TQF65491.1"/>
    <property type="molecule type" value="Genomic_DNA"/>
</dbReference>
<dbReference type="GO" id="GO:0008422">
    <property type="term" value="F:beta-glucosidase activity"/>
    <property type="evidence" value="ECO:0007669"/>
    <property type="project" value="TreeGrafter"/>
</dbReference>
<dbReference type="PANTHER" id="PTHR10353:SF209">
    <property type="entry name" value="GALACTOLIPID GALACTOSYLTRANSFERASE SFR2, CHLOROPLASTIC"/>
    <property type="match status" value="1"/>
</dbReference>